<keyword evidence="2" id="KW-0472">Membrane</keyword>
<dbReference type="PANTHER" id="PTHR21879:SF23">
    <property type="entry name" value="IP06949P"/>
    <property type="match status" value="1"/>
</dbReference>
<dbReference type="OrthoDB" id="8190250at2759"/>
<sequence length="248" mass="26057">MNIRADLWSYRPQPNKPVSRTMQYSVVLSIIVLISGGCASELQGFQIVAKVFRQFLKSQPEDLLLGDGVHIVSTSGASGENGARANADDGSVLGVLEHYLDNHELRIRLPELMPGEGFGRAFKDAMNEVEGQKDTSSARGKGGGGGGKGGGGGMGGVMVMGLMMGKMLAALGIGGVGLLAMKALMVSALALMLSVIIGLKKLVHSDHDDGGHTVIHAGHGGHGGHEYRKKRELASGMAYKGWNEYETS</sequence>
<evidence type="ECO:0000313" key="4">
    <source>
        <dbReference type="Proteomes" id="UP001153737"/>
    </source>
</evidence>
<keyword evidence="4" id="KW-1185">Reference proteome</keyword>
<feature type="transmembrane region" description="Helical" evidence="2">
    <location>
        <begin position="168"/>
        <end position="197"/>
    </location>
</feature>
<dbReference type="Pfam" id="PF07898">
    <property type="entry name" value="DUF1676"/>
    <property type="match status" value="1"/>
</dbReference>
<evidence type="ECO:0000313" key="3">
    <source>
        <dbReference type="EMBL" id="CAH1154272.1"/>
    </source>
</evidence>
<dbReference type="Proteomes" id="UP001153737">
    <property type="component" value="Chromosome 15"/>
</dbReference>
<dbReference type="PANTHER" id="PTHR21879">
    <property type="entry name" value="FI03362P-RELATED-RELATED"/>
    <property type="match status" value="1"/>
</dbReference>
<dbReference type="AlphaFoldDB" id="A0A9P0DGG7"/>
<reference evidence="3" key="2">
    <citation type="submission" date="2022-10" db="EMBL/GenBank/DDBJ databases">
        <authorList>
            <consortium name="ENA_rothamsted_submissions"/>
            <consortium name="culmorum"/>
            <person name="King R."/>
        </authorList>
    </citation>
    <scope>NUCLEOTIDE SEQUENCE</scope>
</reference>
<evidence type="ECO:0000256" key="2">
    <source>
        <dbReference type="SAM" id="Phobius"/>
    </source>
</evidence>
<feature type="transmembrane region" description="Helical" evidence="2">
    <location>
        <begin position="24"/>
        <end position="49"/>
    </location>
</feature>
<evidence type="ECO:0000256" key="1">
    <source>
        <dbReference type="SAM" id="MobiDB-lite"/>
    </source>
</evidence>
<name>A0A9P0DGG7_PHACE</name>
<proteinExistence type="predicted"/>
<dbReference type="InterPro" id="IPR012464">
    <property type="entry name" value="DUF1676"/>
</dbReference>
<feature type="region of interest" description="Disordered" evidence="1">
    <location>
        <begin position="129"/>
        <end position="148"/>
    </location>
</feature>
<dbReference type="GO" id="GO:0016020">
    <property type="term" value="C:membrane"/>
    <property type="evidence" value="ECO:0007669"/>
    <property type="project" value="TreeGrafter"/>
</dbReference>
<protein>
    <submittedName>
        <fullName evidence="3">Uncharacterized protein</fullName>
    </submittedName>
</protein>
<reference evidence="3" key="1">
    <citation type="submission" date="2022-01" db="EMBL/GenBank/DDBJ databases">
        <authorList>
            <person name="King R."/>
        </authorList>
    </citation>
    <scope>NUCLEOTIDE SEQUENCE</scope>
</reference>
<organism evidence="3 4">
    <name type="scientific">Phaedon cochleariae</name>
    <name type="common">Mustard beetle</name>
    <dbReference type="NCBI Taxonomy" id="80249"/>
    <lineage>
        <taxon>Eukaryota</taxon>
        <taxon>Metazoa</taxon>
        <taxon>Ecdysozoa</taxon>
        <taxon>Arthropoda</taxon>
        <taxon>Hexapoda</taxon>
        <taxon>Insecta</taxon>
        <taxon>Pterygota</taxon>
        <taxon>Neoptera</taxon>
        <taxon>Endopterygota</taxon>
        <taxon>Coleoptera</taxon>
        <taxon>Polyphaga</taxon>
        <taxon>Cucujiformia</taxon>
        <taxon>Chrysomeloidea</taxon>
        <taxon>Chrysomelidae</taxon>
        <taxon>Chrysomelinae</taxon>
        <taxon>Chrysomelini</taxon>
        <taxon>Phaedon</taxon>
    </lineage>
</organism>
<gene>
    <name evidence="3" type="ORF">PHAECO_LOCUS4975</name>
</gene>
<keyword evidence="2" id="KW-0812">Transmembrane</keyword>
<keyword evidence="2" id="KW-1133">Transmembrane helix</keyword>
<dbReference type="EMBL" id="OU896721">
    <property type="protein sequence ID" value="CAH1154272.1"/>
    <property type="molecule type" value="Genomic_DNA"/>
</dbReference>
<accession>A0A9P0DGG7</accession>